<proteinExistence type="predicted"/>
<evidence type="ECO:0000313" key="2">
    <source>
        <dbReference type="Proteomes" id="UP001066276"/>
    </source>
</evidence>
<comment type="caution">
    <text evidence="1">The sequence shown here is derived from an EMBL/GenBank/DDBJ whole genome shotgun (WGS) entry which is preliminary data.</text>
</comment>
<dbReference type="EMBL" id="JANPWB010000005">
    <property type="protein sequence ID" value="KAJ1185314.1"/>
    <property type="molecule type" value="Genomic_DNA"/>
</dbReference>
<name>A0AAV7U8C6_PLEWA</name>
<dbReference type="AlphaFoldDB" id="A0AAV7U8C6"/>
<accession>A0AAV7U8C6</accession>
<gene>
    <name evidence="1" type="ORF">NDU88_002108</name>
</gene>
<organism evidence="1 2">
    <name type="scientific">Pleurodeles waltl</name>
    <name type="common">Iberian ribbed newt</name>
    <dbReference type="NCBI Taxonomy" id="8319"/>
    <lineage>
        <taxon>Eukaryota</taxon>
        <taxon>Metazoa</taxon>
        <taxon>Chordata</taxon>
        <taxon>Craniata</taxon>
        <taxon>Vertebrata</taxon>
        <taxon>Euteleostomi</taxon>
        <taxon>Amphibia</taxon>
        <taxon>Batrachia</taxon>
        <taxon>Caudata</taxon>
        <taxon>Salamandroidea</taxon>
        <taxon>Salamandridae</taxon>
        <taxon>Pleurodelinae</taxon>
        <taxon>Pleurodeles</taxon>
    </lineage>
</organism>
<reference evidence="1" key="1">
    <citation type="journal article" date="2022" name="bioRxiv">
        <title>Sequencing and chromosome-scale assembly of the giantPleurodeles waltlgenome.</title>
        <authorList>
            <person name="Brown T."/>
            <person name="Elewa A."/>
            <person name="Iarovenko S."/>
            <person name="Subramanian E."/>
            <person name="Araus A.J."/>
            <person name="Petzold A."/>
            <person name="Susuki M."/>
            <person name="Suzuki K.-i.T."/>
            <person name="Hayashi T."/>
            <person name="Toyoda A."/>
            <person name="Oliveira C."/>
            <person name="Osipova E."/>
            <person name="Leigh N.D."/>
            <person name="Simon A."/>
            <person name="Yun M.H."/>
        </authorList>
    </citation>
    <scope>NUCLEOTIDE SEQUENCE</scope>
    <source>
        <strain evidence="1">20211129_DDA</strain>
        <tissue evidence="1">Liver</tissue>
    </source>
</reference>
<dbReference type="Proteomes" id="UP001066276">
    <property type="component" value="Chromosome 3_1"/>
</dbReference>
<keyword evidence="2" id="KW-1185">Reference proteome</keyword>
<protein>
    <submittedName>
        <fullName evidence="1">Uncharacterized protein</fullName>
    </submittedName>
</protein>
<sequence>MQPGPAWVERPLWNEGRFPLLGPGVGTGMPVEGRGGRVLSLPPLGSARNALERRSRSSAMAAASSRDHRVLRVGRAFRGAVLPELLIMPGSDCAVIPGALGHSRAQDFGVTVGRERSSTIKLPLRPPSWPRPTTEAYITLLYGTALLTSKKSKSP</sequence>
<evidence type="ECO:0000313" key="1">
    <source>
        <dbReference type="EMBL" id="KAJ1185314.1"/>
    </source>
</evidence>